<feature type="transmembrane region" description="Helical" evidence="8">
    <location>
        <begin position="76"/>
        <end position="96"/>
    </location>
</feature>
<feature type="region of interest" description="Disordered" evidence="7">
    <location>
        <begin position="455"/>
        <end position="498"/>
    </location>
</feature>
<dbReference type="STRING" id="2025994.A0A2T3A2J6"/>
<dbReference type="Proteomes" id="UP000241462">
    <property type="component" value="Unassembled WGS sequence"/>
</dbReference>
<feature type="transmembrane region" description="Helical" evidence="8">
    <location>
        <begin position="817"/>
        <end position="836"/>
    </location>
</feature>
<dbReference type="FunCoup" id="A0A2T3A2J6">
    <property type="interactions" value="204"/>
</dbReference>
<evidence type="ECO:0000256" key="2">
    <source>
        <dbReference type="ARBA" id="ARBA00008170"/>
    </source>
</evidence>
<evidence type="ECO:0000256" key="1">
    <source>
        <dbReference type="ARBA" id="ARBA00004141"/>
    </source>
</evidence>
<evidence type="ECO:0000256" key="5">
    <source>
        <dbReference type="ARBA" id="ARBA00022989"/>
    </source>
</evidence>
<reference evidence="10 11" key="1">
    <citation type="journal article" date="2018" name="Mycol. Prog.">
        <title>Coniella lustricola, a new species from submerged detritus.</title>
        <authorList>
            <person name="Raudabaugh D.B."/>
            <person name="Iturriaga T."/>
            <person name="Carver A."/>
            <person name="Mondo S."/>
            <person name="Pangilinan J."/>
            <person name="Lipzen A."/>
            <person name="He G."/>
            <person name="Amirebrahimi M."/>
            <person name="Grigoriev I.V."/>
            <person name="Miller A.N."/>
        </authorList>
    </citation>
    <scope>NUCLEOTIDE SEQUENCE [LARGE SCALE GENOMIC DNA]</scope>
    <source>
        <strain evidence="10 11">B22-T-1</strain>
    </source>
</reference>
<dbReference type="OrthoDB" id="407410at2759"/>
<evidence type="ECO:0000313" key="10">
    <source>
        <dbReference type="EMBL" id="PSR81691.1"/>
    </source>
</evidence>
<keyword evidence="3" id="KW-0813">Transport</keyword>
<dbReference type="GO" id="GO:0016020">
    <property type="term" value="C:membrane"/>
    <property type="evidence" value="ECO:0007669"/>
    <property type="project" value="UniProtKB-SubCell"/>
</dbReference>
<feature type="domain" description="Sodium/calcium exchanger membrane region" evidence="9">
    <location>
        <begin position="83"/>
        <end position="222"/>
    </location>
</feature>
<keyword evidence="4 8" id="KW-0812">Transmembrane</keyword>
<feature type="transmembrane region" description="Helical" evidence="8">
    <location>
        <begin position="178"/>
        <end position="197"/>
    </location>
</feature>
<feature type="compositionally biased region" description="Acidic residues" evidence="7">
    <location>
        <begin position="638"/>
        <end position="647"/>
    </location>
</feature>
<dbReference type="AlphaFoldDB" id="A0A2T3A2J6"/>
<protein>
    <submittedName>
        <fullName evidence="10">Sodium/calcium exchanger protein-domain-containing protein</fullName>
    </submittedName>
</protein>
<keyword evidence="5 8" id="KW-1133">Transmembrane helix</keyword>
<evidence type="ECO:0000256" key="6">
    <source>
        <dbReference type="ARBA" id="ARBA00023136"/>
    </source>
</evidence>
<feature type="compositionally biased region" description="Acidic residues" evidence="7">
    <location>
        <begin position="305"/>
        <end position="317"/>
    </location>
</feature>
<dbReference type="PANTHER" id="PTHR12266:SF0">
    <property type="entry name" value="MITOCHONDRIAL SODIUM_CALCIUM EXCHANGER PROTEIN"/>
    <property type="match status" value="1"/>
</dbReference>
<feature type="compositionally biased region" description="Low complexity" evidence="7">
    <location>
        <begin position="690"/>
        <end position="700"/>
    </location>
</feature>
<dbReference type="EMBL" id="KZ678496">
    <property type="protein sequence ID" value="PSR81691.1"/>
    <property type="molecule type" value="Genomic_DNA"/>
</dbReference>
<feature type="transmembrane region" description="Helical" evidence="8">
    <location>
        <begin position="843"/>
        <end position="865"/>
    </location>
</feature>
<keyword evidence="6 8" id="KW-0472">Membrane</keyword>
<evidence type="ECO:0000259" key="9">
    <source>
        <dbReference type="Pfam" id="PF01699"/>
    </source>
</evidence>
<keyword evidence="11" id="KW-1185">Reference proteome</keyword>
<feature type="transmembrane region" description="Helical" evidence="8">
    <location>
        <begin position="933"/>
        <end position="957"/>
    </location>
</feature>
<dbReference type="GO" id="GO:0008324">
    <property type="term" value="F:monoatomic cation transmembrane transporter activity"/>
    <property type="evidence" value="ECO:0007669"/>
    <property type="project" value="TreeGrafter"/>
</dbReference>
<dbReference type="Pfam" id="PF01699">
    <property type="entry name" value="Na_Ca_ex"/>
    <property type="match status" value="2"/>
</dbReference>
<feature type="region of interest" description="Disordered" evidence="7">
    <location>
        <begin position="686"/>
        <end position="746"/>
    </location>
</feature>
<feature type="transmembrane region" description="Helical" evidence="8">
    <location>
        <begin position="969"/>
        <end position="993"/>
    </location>
</feature>
<feature type="transmembrane region" description="Helical" evidence="8">
    <location>
        <begin position="758"/>
        <end position="779"/>
    </location>
</feature>
<dbReference type="InterPro" id="IPR044880">
    <property type="entry name" value="NCX_ion-bd_dom_sf"/>
</dbReference>
<feature type="compositionally biased region" description="Low complexity" evidence="7">
    <location>
        <begin position="407"/>
        <end position="423"/>
    </location>
</feature>
<evidence type="ECO:0000313" key="11">
    <source>
        <dbReference type="Proteomes" id="UP000241462"/>
    </source>
</evidence>
<feature type="region of interest" description="Disordered" evidence="7">
    <location>
        <begin position="391"/>
        <end position="432"/>
    </location>
</feature>
<dbReference type="InParanoid" id="A0A2T3A2J6"/>
<feature type="transmembrane region" description="Helical" evidence="8">
    <location>
        <begin position="209"/>
        <end position="227"/>
    </location>
</feature>
<gene>
    <name evidence="10" type="ORF">BD289DRAFT_372330</name>
</gene>
<comment type="subcellular location">
    <subcellularLocation>
        <location evidence="1">Membrane</location>
        <topology evidence="1">Multi-pass membrane protein</topology>
    </subcellularLocation>
</comment>
<evidence type="ECO:0000256" key="8">
    <source>
        <dbReference type="SAM" id="Phobius"/>
    </source>
</evidence>
<feature type="compositionally biased region" description="Polar residues" evidence="7">
    <location>
        <begin position="730"/>
        <end position="746"/>
    </location>
</feature>
<name>A0A2T3A2J6_9PEZI</name>
<dbReference type="PANTHER" id="PTHR12266">
    <property type="entry name" value="NA+/CA2+ K+ INDEPENDENT EXCHANGER"/>
    <property type="match status" value="1"/>
</dbReference>
<evidence type="ECO:0000256" key="7">
    <source>
        <dbReference type="SAM" id="MobiDB-lite"/>
    </source>
</evidence>
<comment type="similarity">
    <text evidence="2">Belongs to the Ca(2+):cation antiporter (CaCA) (TC 2.A.19) family.</text>
</comment>
<feature type="transmembrane region" description="Helical" evidence="8">
    <location>
        <begin position="151"/>
        <end position="169"/>
    </location>
</feature>
<feature type="compositionally biased region" description="Basic and acidic residues" evidence="7">
    <location>
        <begin position="252"/>
        <end position="262"/>
    </location>
</feature>
<feature type="transmembrane region" description="Helical" evidence="8">
    <location>
        <begin position="885"/>
        <end position="912"/>
    </location>
</feature>
<dbReference type="Gene3D" id="1.20.1420.30">
    <property type="entry name" value="NCX, central ion-binding region"/>
    <property type="match status" value="2"/>
</dbReference>
<proteinExistence type="inferred from homology"/>
<feature type="region of interest" description="Disordered" evidence="7">
    <location>
        <begin position="252"/>
        <end position="275"/>
    </location>
</feature>
<feature type="compositionally biased region" description="Basic and acidic residues" evidence="7">
    <location>
        <begin position="295"/>
        <end position="304"/>
    </location>
</feature>
<feature type="region of interest" description="Disordered" evidence="7">
    <location>
        <begin position="295"/>
        <end position="329"/>
    </location>
</feature>
<dbReference type="InterPro" id="IPR051359">
    <property type="entry name" value="CaCA_antiporter"/>
</dbReference>
<feature type="region of interest" description="Disordered" evidence="7">
    <location>
        <begin position="638"/>
        <end position="657"/>
    </location>
</feature>
<feature type="transmembrane region" description="Helical" evidence="8">
    <location>
        <begin position="786"/>
        <end position="805"/>
    </location>
</feature>
<evidence type="ECO:0000256" key="4">
    <source>
        <dbReference type="ARBA" id="ARBA00022692"/>
    </source>
</evidence>
<feature type="domain" description="Sodium/calcium exchanger membrane region" evidence="9">
    <location>
        <begin position="823"/>
        <end position="981"/>
    </location>
</feature>
<sequence>MLASLAAYALLSKSLQQLPSISKNRLVARAADPVCDDVHLAEDQCAFVRRYCVDDEPGLVSYLGFYYCSLPNARPVAFALLALWLGLLFSTIGIAASDFFSVNLSTIASVLRMPESLAGVTFLALGNGSPDVFSTFAAMGSNSGSMAVGELIGAAGFIVAVVAGSMALVREFKVSKKTFVRDIIFFILAVTFTMVFLLDGKIHLWECSLMIGFYVFYVLFVVAWHWYSARRKRRRTKQAASRSHFSVVTSPAHDDIEPYHDEREEDGEEDGAVGHGRVLGTLPDLGALEAGPSIHVEDASREGGDHDDDDDDDDDDEENKRHVASEMANSMRVNRPRWRRTHSTVAPIRPSLMGALEFRSVLSSLAKSRNMRLAPLQRGYSDHSSAGLLSWADEGPDEPYSDYPTTAAQAALRSASRNRALSSGDVPRHLSQGNLPNAALLLQPSQEITDQRPDGAIAHIPDLDPSTTRQAKSPRPRAASTKGGHLAPPPDPLLSGLSPELVAEPRERFVPSLSLRIPSPNLQPSQVSSPSLSPFPGYYESPVAVSPGQPTSRQPYLQLPSAAMQEYDHIPGLDPASAPKPIKWWPYKILPPPHALWRTFAPTLQGWKEKNIWDKMFSVLSVPSVFFLVITLPVVETEPPEDEDAEDASGLHPHLGVSGLQLPNTAIASESQAALVPETEWQEYRRRSNSYRSRSSSASRPGLGASNTPGEVVNSERFPFPEQHGHNPGPYTQQPLSITGPTSEPVTEQEEVNSWKRWLVVVQIFTGPLFTVFIVWSKYMDQPARVLVTMILWSLVGSLIVLALLLLTTSPATKPKYHFLFCFFGFVIAVAWISTIAEEVVGVLKAVGVILGMSEAILGLTVFAVGNSVGDLVADITVARLGYPVMALSACFGGPMLNILLGIGLGGTYMTIKSAKHKHKAHPNRPMHYGSYHLDLPGTLFISAMTVLVTLLVLLILVPSNNWIMSRKIGLTLIALWVVGTIANVIVEITGVWEAVS</sequence>
<evidence type="ECO:0000256" key="3">
    <source>
        <dbReference type="ARBA" id="ARBA00022448"/>
    </source>
</evidence>
<organism evidence="10 11">
    <name type="scientific">Coniella lustricola</name>
    <dbReference type="NCBI Taxonomy" id="2025994"/>
    <lineage>
        <taxon>Eukaryota</taxon>
        <taxon>Fungi</taxon>
        <taxon>Dikarya</taxon>
        <taxon>Ascomycota</taxon>
        <taxon>Pezizomycotina</taxon>
        <taxon>Sordariomycetes</taxon>
        <taxon>Sordariomycetidae</taxon>
        <taxon>Diaporthales</taxon>
        <taxon>Schizoparmaceae</taxon>
        <taxon>Coniella</taxon>
    </lineage>
</organism>
<accession>A0A2T3A2J6</accession>
<dbReference type="InterPro" id="IPR004837">
    <property type="entry name" value="NaCa_Exmemb"/>
</dbReference>
<dbReference type="GO" id="GO:0006874">
    <property type="term" value="P:intracellular calcium ion homeostasis"/>
    <property type="evidence" value="ECO:0007669"/>
    <property type="project" value="TreeGrafter"/>
</dbReference>